<feature type="chain" id="PRO_5015909596" evidence="6">
    <location>
        <begin position="21"/>
        <end position="382"/>
    </location>
</feature>
<dbReference type="PROSITE" id="PS00194">
    <property type="entry name" value="THIOREDOXIN_1"/>
    <property type="match status" value="1"/>
</dbReference>
<keyword evidence="4" id="KW-0676">Redox-active center</keyword>
<feature type="domain" description="Thioredoxin" evidence="7">
    <location>
        <begin position="242"/>
        <end position="382"/>
    </location>
</feature>
<feature type="coiled-coil region" evidence="5">
    <location>
        <begin position="136"/>
        <end position="184"/>
    </location>
</feature>
<dbReference type="InterPro" id="IPR050553">
    <property type="entry name" value="Thioredoxin_ResA/DsbE_sf"/>
</dbReference>
<dbReference type="PANTHER" id="PTHR42852:SF6">
    <property type="entry name" value="THIOL:DISULFIDE INTERCHANGE PROTEIN DSBE"/>
    <property type="match status" value="1"/>
</dbReference>
<dbReference type="Pfam" id="PF00578">
    <property type="entry name" value="AhpC-TSA"/>
    <property type="match status" value="1"/>
</dbReference>
<dbReference type="GO" id="GO:0017004">
    <property type="term" value="P:cytochrome complex assembly"/>
    <property type="evidence" value="ECO:0007669"/>
    <property type="project" value="UniProtKB-KW"/>
</dbReference>
<dbReference type="Proteomes" id="UP000251241">
    <property type="component" value="Unassembled WGS sequence"/>
</dbReference>
<dbReference type="InterPro" id="IPR013766">
    <property type="entry name" value="Thioredoxin_domain"/>
</dbReference>
<evidence type="ECO:0000256" key="5">
    <source>
        <dbReference type="SAM" id="Coils"/>
    </source>
</evidence>
<comment type="subcellular location">
    <subcellularLocation>
        <location evidence="1">Cell envelope</location>
    </subcellularLocation>
</comment>
<proteinExistence type="predicted"/>
<protein>
    <submittedName>
        <fullName evidence="8">Thiol-disulfide oxidoreductase resA</fullName>
    </submittedName>
</protein>
<dbReference type="InterPro" id="IPR000866">
    <property type="entry name" value="AhpC/TSA"/>
</dbReference>
<dbReference type="PROSITE" id="PS51352">
    <property type="entry name" value="THIOREDOXIN_2"/>
    <property type="match status" value="1"/>
</dbReference>
<keyword evidence="6" id="KW-0732">Signal</keyword>
<sequence>MKKIATSIFLVLSFLGTVSAQGQRFQLTIKGKQFPAKSKAFVRYIVDRKLTIDSINFGSNDVIYRGEIMEPTQVMLFYSKDGASFFNRKGGPMERLTFYVDPMEPNTQITVQRPFESSLVKGGKLQVAYKQYQDYLNSYEKKLMVQQSKRADLYQEKNRDENALNQIAQEIDKIETERKKAQRNFIVNNPDNYFSLLALQEVASYDDNVVTTEPLFFNLSSRLRQTAIGKKLNADIQLAKKLGIGQPALDFEQETPEGKALKLSDFKGKYVLLDFWASWCGPCRAENPNLVKAYQKFKGSTFEILGVSLDKPGKKDNWMKAIEQDGLTWPQVSDLNGWQNQAAQLYGIQAIPQNYLISPEGKIVGVNLKGVKLIEKLEELLK</sequence>
<keyword evidence="5" id="KW-0175">Coiled coil</keyword>
<feature type="signal peptide" evidence="6">
    <location>
        <begin position="1"/>
        <end position="20"/>
    </location>
</feature>
<evidence type="ECO:0000259" key="7">
    <source>
        <dbReference type="PROSITE" id="PS51352"/>
    </source>
</evidence>
<evidence type="ECO:0000256" key="2">
    <source>
        <dbReference type="ARBA" id="ARBA00022748"/>
    </source>
</evidence>
<name>A0A2X2L793_SPHMU</name>
<evidence type="ECO:0000256" key="1">
    <source>
        <dbReference type="ARBA" id="ARBA00004196"/>
    </source>
</evidence>
<evidence type="ECO:0000313" key="9">
    <source>
        <dbReference type="Proteomes" id="UP000251241"/>
    </source>
</evidence>
<dbReference type="RefSeq" id="WP_112374344.1">
    <property type="nucleotide sequence ID" value="NZ_CP069793.1"/>
</dbReference>
<dbReference type="GO" id="GO:0016491">
    <property type="term" value="F:oxidoreductase activity"/>
    <property type="evidence" value="ECO:0007669"/>
    <property type="project" value="InterPro"/>
</dbReference>
<keyword evidence="3" id="KW-1015">Disulfide bond</keyword>
<dbReference type="GeneID" id="97181454"/>
<dbReference type="EMBL" id="UAUU01000006">
    <property type="protein sequence ID" value="SPZ85110.1"/>
    <property type="molecule type" value="Genomic_DNA"/>
</dbReference>
<evidence type="ECO:0000256" key="3">
    <source>
        <dbReference type="ARBA" id="ARBA00023157"/>
    </source>
</evidence>
<evidence type="ECO:0000313" key="8">
    <source>
        <dbReference type="EMBL" id="SPZ85110.1"/>
    </source>
</evidence>
<evidence type="ECO:0000256" key="6">
    <source>
        <dbReference type="SAM" id="SignalP"/>
    </source>
</evidence>
<dbReference type="Gene3D" id="3.40.30.10">
    <property type="entry name" value="Glutaredoxin"/>
    <property type="match status" value="1"/>
</dbReference>
<gene>
    <name evidence="8" type="primary">resA_4</name>
    <name evidence="8" type="ORF">NCTC11343_01667</name>
</gene>
<accession>A0A2X2L793</accession>
<organism evidence="8 9">
    <name type="scientific">Sphingobacterium multivorum</name>
    <dbReference type="NCBI Taxonomy" id="28454"/>
    <lineage>
        <taxon>Bacteria</taxon>
        <taxon>Pseudomonadati</taxon>
        <taxon>Bacteroidota</taxon>
        <taxon>Sphingobacteriia</taxon>
        <taxon>Sphingobacteriales</taxon>
        <taxon>Sphingobacteriaceae</taxon>
        <taxon>Sphingobacterium</taxon>
    </lineage>
</organism>
<dbReference type="InterPro" id="IPR036249">
    <property type="entry name" value="Thioredoxin-like_sf"/>
</dbReference>
<keyword evidence="2" id="KW-0201">Cytochrome c-type biogenesis</keyword>
<dbReference type="GO" id="GO:0016209">
    <property type="term" value="F:antioxidant activity"/>
    <property type="evidence" value="ECO:0007669"/>
    <property type="project" value="InterPro"/>
</dbReference>
<dbReference type="AlphaFoldDB" id="A0A2X2L793"/>
<reference evidence="8 9" key="1">
    <citation type="submission" date="2018-06" db="EMBL/GenBank/DDBJ databases">
        <authorList>
            <consortium name="Pathogen Informatics"/>
            <person name="Doyle S."/>
        </authorList>
    </citation>
    <scope>NUCLEOTIDE SEQUENCE [LARGE SCALE GENOMIC DNA]</scope>
    <source>
        <strain evidence="8 9">NCTC11343</strain>
    </source>
</reference>
<dbReference type="CDD" id="cd02966">
    <property type="entry name" value="TlpA_like_family"/>
    <property type="match status" value="1"/>
</dbReference>
<dbReference type="SUPFAM" id="SSF52833">
    <property type="entry name" value="Thioredoxin-like"/>
    <property type="match status" value="1"/>
</dbReference>
<dbReference type="PANTHER" id="PTHR42852">
    <property type="entry name" value="THIOL:DISULFIDE INTERCHANGE PROTEIN DSBE"/>
    <property type="match status" value="1"/>
</dbReference>
<evidence type="ECO:0000256" key="4">
    <source>
        <dbReference type="ARBA" id="ARBA00023284"/>
    </source>
</evidence>
<dbReference type="GO" id="GO:0030313">
    <property type="term" value="C:cell envelope"/>
    <property type="evidence" value="ECO:0007669"/>
    <property type="project" value="UniProtKB-SubCell"/>
</dbReference>
<dbReference type="InterPro" id="IPR017937">
    <property type="entry name" value="Thioredoxin_CS"/>
</dbReference>